<dbReference type="InterPro" id="IPR016024">
    <property type="entry name" value="ARM-type_fold"/>
</dbReference>
<evidence type="ECO:0000259" key="2">
    <source>
        <dbReference type="Pfam" id="PF24181"/>
    </source>
</evidence>
<evidence type="ECO:0000313" key="4">
    <source>
        <dbReference type="Proteomes" id="UP001153365"/>
    </source>
</evidence>
<feature type="region of interest" description="Disordered" evidence="1">
    <location>
        <begin position="928"/>
        <end position="960"/>
    </location>
</feature>
<organism evidence="3 4">
    <name type="scientific">Phakopsora pachyrhizi</name>
    <name type="common">Asian soybean rust disease fungus</name>
    <dbReference type="NCBI Taxonomy" id="170000"/>
    <lineage>
        <taxon>Eukaryota</taxon>
        <taxon>Fungi</taxon>
        <taxon>Dikarya</taxon>
        <taxon>Basidiomycota</taxon>
        <taxon>Pucciniomycotina</taxon>
        <taxon>Pucciniomycetes</taxon>
        <taxon>Pucciniales</taxon>
        <taxon>Phakopsoraceae</taxon>
        <taxon>Phakopsora</taxon>
    </lineage>
</organism>
<sequence length="1211" mass="138171">MTFNLTDSQSISLSSSSSSKTPSILDQARACLFQEVKTSLECSKLHSHLSSLRRIIQREAGGNLLRNSSMILYILFPLEQLLHSSNLLQLPESELNLLLELVIILTDTINELPEENLIWRSKEVPILEAVSLLLARQPITQQEMLDHKSLSHQLNSTPPLSSQLLEFLFRNLINILDSLNLRVSTTTASSHISLDRVFKTVELTRLSLLRISSTKSPQGSSLQLLSTILPQATSKLTQLACSLSKRRRFSKVLGLVIQTIEWLLTSCLDEQLPDIKQMLLKINHQQDFSPQVTSHSQILAQISSLSMSQESNSSRHQQDSKDLKQIISVKEDSKVASGSRVRGTLVCRDEDWLVFTSEKVSVVMKLLSDSLTHSSHTKVQEAWINLCVQLLKSCGNVLRKSSYPTTVEVNPGVVVKSQDGLVTILDTLLTLLTNQNSFLSYQKFFETVNSIKGIFKTDLFSIILDFVKKDLQLLLDLLLQLNSENGDQIIQLTKRLSSSIQLALNLYTCQKSLQKDLYQIYLEKLDFSKISRSVRFLLNHLELIIPKVYDFSSKKFKPYQSISTINQSFDHQTSTNHSLPSSFPKLAFKNFFDDQCVSSLESLISKVFEVVLSFSSSRFSTLIFRPSLEVNYLDELLNLSIHEPVNFISERPLGVFQRLNSLWVLTESVRVTRSVLDGTKKDGQRQQFQRVEKFCFEALRRLLEDEELDRINGVSFKGKSDMEGNFKTLDQTVGGTQLTYVKGYDRLTFFDSLKPLSVSKAQDSIIKQQVYQTLRSCLILRFISTLAYISEEKFHKNLSWVLFYVLSHFSSPLEYLQLHARATLEVISFHCGYASTSNMLSGNIDYISFSISSQMIPNQFNIRAPFVLENLIRSVGLFNMLPLVEQVILEDCFELLDFYHGYDVICEQLIQLFKTVMDLMKEDIEMDEQMKREKHSSKATIGSSSSSSSSSDRPEETGSSNCFGLDELIEAEIEFRNSLQSFFSNPTTVEKELEKLNNLKANRTVTQECLQTKKDEGEDDEVIKQDEDLKDNLGLTVYQNLASELIGKVRLQVCQLISSGESSLLPFVHRFWPTIMNRLNEIESSRETLEIFKNLCKHVGSFMGKKLMDDIWPKIRYMIDIDGEDDEVDRGIKILKIDEDDKKLKRSKGLRKDALKCLKEIIKSSNGIKWKESIIWEIVTINRVRRRRIKILEVLNLIGFEGTVFSGKQFL</sequence>
<keyword evidence="4" id="KW-1185">Reference proteome</keyword>
<protein>
    <recommendedName>
        <fullName evidence="2">TTI1 C-terminal TPR domain-containing protein</fullName>
    </recommendedName>
</protein>
<dbReference type="InterPro" id="IPR052587">
    <property type="entry name" value="TELO2-interacting_protein_1"/>
</dbReference>
<gene>
    <name evidence="3" type="ORF">PPACK8108_LOCUS6003</name>
</gene>
<accession>A0AAV0ASW3</accession>
<proteinExistence type="predicted"/>
<evidence type="ECO:0000256" key="1">
    <source>
        <dbReference type="SAM" id="MobiDB-lite"/>
    </source>
</evidence>
<dbReference type="Proteomes" id="UP001153365">
    <property type="component" value="Unassembled WGS sequence"/>
</dbReference>
<dbReference type="AlphaFoldDB" id="A0AAV0ASW3"/>
<feature type="domain" description="TTI1 C-terminal TPR" evidence="2">
    <location>
        <begin position="1041"/>
        <end position="1120"/>
    </location>
</feature>
<dbReference type="GO" id="GO:0005737">
    <property type="term" value="C:cytoplasm"/>
    <property type="evidence" value="ECO:0007669"/>
    <property type="project" value="TreeGrafter"/>
</dbReference>
<evidence type="ECO:0000313" key="3">
    <source>
        <dbReference type="EMBL" id="CAH7671238.1"/>
    </source>
</evidence>
<dbReference type="Pfam" id="PF24181">
    <property type="entry name" value="TPR_TTI1_C"/>
    <property type="match status" value="1"/>
</dbReference>
<feature type="compositionally biased region" description="Low complexity" evidence="1">
    <location>
        <begin position="8"/>
        <end position="21"/>
    </location>
</feature>
<dbReference type="PANTHER" id="PTHR18460">
    <property type="entry name" value="TEL2 INTERACTING PROTEIN 1 TTI1 FAMILY MEMBER"/>
    <property type="match status" value="1"/>
</dbReference>
<comment type="caution">
    <text evidence="3">The sequence shown here is derived from an EMBL/GenBank/DDBJ whole genome shotgun (WGS) entry which is preliminary data.</text>
</comment>
<dbReference type="InterPro" id="IPR057567">
    <property type="entry name" value="TPR_TTI1_C"/>
</dbReference>
<dbReference type="EMBL" id="CALTRL010001155">
    <property type="protein sequence ID" value="CAH7671238.1"/>
    <property type="molecule type" value="Genomic_DNA"/>
</dbReference>
<dbReference type="InterPro" id="IPR049362">
    <property type="entry name" value="TTI1_rpt"/>
</dbReference>
<reference evidence="3" key="1">
    <citation type="submission" date="2022-06" db="EMBL/GenBank/DDBJ databases">
        <authorList>
            <consortium name="SYNGENTA / RWTH Aachen University"/>
        </authorList>
    </citation>
    <scope>NUCLEOTIDE SEQUENCE</scope>
</reference>
<dbReference type="Pfam" id="PF21547">
    <property type="entry name" value="TTI1"/>
    <property type="match status" value="1"/>
</dbReference>
<dbReference type="PANTHER" id="PTHR18460:SF3">
    <property type="entry name" value="TELO2-INTERACTING PROTEIN 1 HOMOLOG"/>
    <property type="match status" value="1"/>
</dbReference>
<feature type="region of interest" description="Disordered" evidence="1">
    <location>
        <begin position="1"/>
        <end position="21"/>
    </location>
</feature>
<dbReference type="SUPFAM" id="SSF48371">
    <property type="entry name" value="ARM repeat"/>
    <property type="match status" value="1"/>
</dbReference>
<name>A0AAV0ASW3_PHAPC</name>